<dbReference type="InterPro" id="IPR014776">
    <property type="entry name" value="4pyrrole_Mease_sub2"/>
</dbReference>
<dbReference type="SUPFAM" id="SSF53790">
    <property type="entry name" value="Tetrapyrrole methylase"/>
    <property type="match status" value="1"/>
</dbReference>
<dbReference type="Gene3D" id="3.30.950.10">
    <property type="entry name" value="Methyltransferase, Cobalt-precorrin-4 Transmethylase, Domain 2"/>
    <property type="match status" value="1"/>
</dbReference>
<evidence type="ECO:0000256" key="3">
    <source>
        <dbReference type="ARBA" id="ARBA00022679"/>
    </source>
</evidence>
<dbReference type="NCBIfam" id="TIGR01469">
    <property type="entry name" value="cobA_cysG_Cterm"/>
    <property type="match status" value="1"/>
</dbReference>
<dbReference type="Gene3D" id="3.40.1010.10">
    <property type="entry name" value="Cobalt-precorrin-4 Transmethylase, Domain 1"/>
    <property type="match status" value="1"/>
</dbReference>
<feature type="domain" description="Tetrapyrrole methylase" evidence="6">
    <location>
        <begin position="6"/>
        <end position="218"/>
    </location>
</feature>
<reference evidence="7" key="1">
    <citation type="submission" date="2024-05" db="EMBL/GenBank/DDBJ databases">
        <title>Alkalihalobacillus sp. strain MEB203 novel alkaliphilic bacterium from Lonar Lake, India.</title>
        <authorList>
            <person name="Joshi A."/>
            <person name="Thite S."/>
            <person name="Mengade P."/>
        </authorList>
    </citation>
    <scope>NUCLEOTIDE SEQUENCE</scope>
    <source>
        <strain evidence="7">MEB 203</strain>
    </source>
</reference>
<dbReference type="NCBIfam" id="NF004790">
    <property type="entry name" value="PRK06136.1"/>
    <property type="match status" value="1"/>
</dbReference>
<evidence type="ECO:0000256" key="2">
    <source>
        <dbReference type="ARBA" id="ARBA00022603"/>
    </source>
</evidence>
<keyword evidence="4" id="KW-0949">S-adenosyl-L-methionine</keyword>
<dbReference type="RefSeq" id="WP_275117086.1">
    <property type="nucleotide sequence ID" value="NZ_JAOTPO010000002.1"/>
</dbReference>
<gene>
    <name evidence="7" type="primary">cobA</name>
    <name evidence="7" type="ORF">N7Z68_03590</name>
</gene>
<dbReference type="PANTHER" id="PTHR45790:SF3">
    <property type="entry name" value="S-ADENOSYL-L-METHIONINE-DEPENDENT UROPORPHYRINOGEN III METHYLTRANSFERASE, CHLOROPLASTIC"/>
    <property type="match status" value="1"/>
</dbReference>
<organism evidence="7 8">
    <name type="scientific">Alkalihalobacterium chitinilyticum</name>
    <dbReference type="NCBI Taxonomy" id="2980103"/>
    <lineage>
        <taxon>Bacteria</taxon>
        <taxon>Bacillati</taxon>
        <taxon>Bacillota</taxon>
        <taxon>Bacilli</taxon>
        <taxon>Bacillales</taxon>
        <taxon>Bacillaceae</taxon>
        <taxon>Alkalihalobacterium</taxon>
    </lineage>
</organism>
<keyword evidence="5" id="KW-0627">Porphyrin biosynthesis</keyword>
<keyword evidence="3 7" id="KW-0808">Transferase</keyword>
<dbReference type="InterPro" id="IPR000878">
    <property type="entry name" value="4pyrrol_Mease"/>
</dbReference>
<evidence type="ECO:0000313" key="7">
    <source>
        <dbReference type="EMBL" id="MDE5412454.1"/>
    </source>
</evidence>
<accession>A0ABT5VE18</accession>
<evidence type="ECO:0000259" key="6">
    <source>
        <dbReference type="Pfam" id="PF00590"/>
    </source>
</evidence>
<dbReference type="EMBL" id="JAOTPO010000002">
    <property type="protein sequence ID" value="MDE5412454.1"/>
    <property type="molecule type" value="Genomic_DNA"/>
</dbReference>
<evidence type="ECO:0000256" key="4">
    <source>
        <dbReference type="ARBA" id="ARBA00022691"/>
    </source>
</evidence>
<keyword evidence="2 7" id="KW-0489">Methyltransferase</keyword>
<evidence type="ECO:0000256" key="5">
    <source>
        <dbReference type="ARBA" id="ARBA00023244"/>
    </source>
</evidence>
<comment type="caution">
    <text evidence="7">The sequence shown here is derived from an EMBL/GenBank/DDBJ whole genome shotgun (WGS) entry which is preliminary data.</text>
</comment>
<dbReference type="InterPro" id="IPR050161">
    <property type="entry name" value="Siro_Cobalamin_biosynth"/>
</dbReference>
<keyword evidence="8" id="KW-1185">Reference proteome</keyword>
<name>A0ABT5VE18_9BACI</name>
<dbReference type="PANTHER" id="PTHR45790">
    <property type="entry name" value="SIROHEME SYNTHASE-RELATED"/>
    <property type="match status" value="1"/>
</dbReference>
<dbReference type="Pfam" id="PF00590">
    <property type="entry name" value="TP_methylase"/>
    <property type="match status" value="1"/>
</dbReference>
<dbReference type="PROSITE" id="PS00839">
    <property type="entry name" value="SUMT_1"/>
    <property type="match status" value="1"/>
</dbReference>
<evidence type="ECO:0000256" key="1">
    <source>
        <dbReference type="ARBA" id="ARBA00012162"/>
    </source>
</evidence>
<protein>
    <recommendedName>
        <fullName evidence="1">uroporphyrinogen-III C-methyltransferase</fullName>
        <ecNumber evidence="1">2.1.1.107</ecNumber>
    </recommendedName>
</protein>
<dbReference type="CDD" id="cd11642">
    <property type="entry name" value="SUMT"/>
    <property type="match status" value="1"/>
</dbReference>
<dbReference type="InterPro" id="IPR035996">
    <property type="entry name" value="4pyrrol_Methylase_sf"/>
</dbReference>
<dbReference type="InterPro" id="IPR014777">
    <property type="entry name" value="4pyrrole_Mease_sub1"/>
</dbReference>
<dbReference type="InterPro" id="IPR006366">
    <property type="entry name" value="CobA/CysG_C"/>
</dbReference>
<evidence type="ECO:0000313" key="8">
    <source>
        <dbReference type="Proteomes" id="UP001148125"/>
    </source>
</evidence>
<dbReference type="EC" id="2.1.1.107" evidence="1"/>
<dbReference type="GO" id="GO:0032259">
    <property type="term" value="P:methylation"/>
    <property type="evidence" value="ECO:0007669"/>
    <property type="project" value="UniProtKB-KW"/>
</dbReference>
<proteinExistence type="predicted"/>
<dbReference type="Proteomes" id="UP001148125">
    <property type="component" value="Unassembled WGS sequence"/>
</dbReference>
<dbReference type="GO" id="GO:0004851">
    <property type="term" value="F:uroporphyrin-III C-methyltransferase activity"/>
    <property type="evidence" value="ECO:0007669"/>
    <property type="project" value="UniProtKB-EC"/>
</dbReference>
<dbReference type="InterPro" id="IPR003043">
    <property type="entry name" value="Uropor_MeTrfase_CS"/>
</dbReference>
<sequence>MKAKGKVFLVGAGPGDPKLLTIKGLEAIQGAEVIVYDRLVNPELIGYANRNVELIYCGKLPNQHTIPQEHINEILVLQAKRGKQVVRLKGGDPCMFGRGGEEAEYCAAHQVEFEFIPGITSGISAPMFAGIPVTHRDYSSSVTFVTGHKRSDKSGEAMNWRHLATGSDTLVFYMGLSNLSLICENLMTYGRSPNTPIALVEQGTTKRQRTLVGDLANIVEKAANAQIKSPAIIIVGDVVQLRNKLAWYEEIQADSISNWQEVNIG</sequence>